<keyword evidence="2" id="KW-1185">Reference proteome</keyword>
<dbReference type="EMBL" id="JANRMS010002549">
    <property type="protein sequence ID" value="KAJ3521975.1"/>
    <property type="molecule type" value="Genomic_DNA"/>
</dbReference>
<evidence type="ECO:0000313" key="2">
    <source>
        <dbReference type="Proteomes" id="UP001148629"/>
    </source>
</evidence>
<accession>A0ACC1RLK7</accession>
<organism evidence="1 2">
    <name type="scientific">Fusarium decemcellulare</name>
    <dbReference type="NCBI Taxonomy" id="57161"/>
    <lineage>
        <taxon>Eukaryota</taxon>
        <taxon>Fungi</taxon>
        <taxon>Dikarya</taxon>
        <taxon>Ascomycota</taxon>
        <taxon>Pezizomycotina</taxon>
        <taxon>Sordariomycetes</taxon>
        <taxon>Hypocreomycetidae</taxon>
        <taxon>Hypocreales</taxon>
        <taxon>Nectriaceae</taxon>
        <taxon>Fusarium</taxon>
        <taxon>Fusarium decemcellulare species complex</taxon>
    </lineage>
</organism>
<name>A0ACC1RLK7_9HYPO</name>
<sequence length="1051" mass="122302">MPLGPLPILTCSYPFLSYNYYIGPGPNNTQLGSQRQANALSIHDIYISLEDIEALYVMDQVVAHLDAMPPVVDNNPDRDSIAMVNALSYDPLLLGKNRSLADPFYHDMHPQYSYAMQKAYVQSTKSNHNRGMGEQRSVCCFLGYGTDSMWPPFDPGHTLGALRAELNKHSGLTARRWIELNRLVTGNEREIQDTIDKLANGKLKGDGILSLEGYLARSWEMARDVYNSEHAREPEHMESDFYLDPEGTIALEHSSDLNTFAVDFLQDVPVPIRQGIYRHYPLYRHGANYKDMGETVNEIMRLNNTNFGEMKFPETETGNITFNKNVAEHLRNIRAKFLVPHINLTDLINPHNLLTFIHYRARLVPTEFVLIDNDLCYLGRYSKILSGACDPMCHFYFTPTHFGDLSPNLGLESYDEVYKHIGQDSWKQFREPWDVHERTGQAFGVTEAWLIMQSQSITYLFLSSLCKQMIEVAKCEEADPETLTKEEKEAIETDALAKIKEVKGRNGTEKWQDLASLRQYEPPPEKLNFERYRGALQSKKERAEDHILRLFDDPEYFVETILEQKDHHWQNLTFDYGDKRYDHIERYTDPQSRHELYIDCIRSVLRRAVFDLYIWIIAETSLLEVDAWEHNKPPYGADPIICNASTRNAKARPRPKWAGDYTYEITKTCYLDAHIMIRYCALFFLLEFSNKAIHGASEEMRDHYCVIDRKNGNGAKMFDKGHYKSSRINLKLKRRKGDYEGENQTLDVGKLIENFISHKTSSMYVGVRKVTEQLQRCLDDPDDANTSKIFSNLVADTIDSLDLLAEIVEHLELHHRAAWAVLQHPDREDIFSTKSTLVSPDFMTLDSFPFEKNHVPPKRINRIFRLLDEMQGFNDQVTINHGQARGDLKRLGASLLRDLIWPLNKTSKQRTLDVTLEQLEQHIGVRRDQYPFHEDEQPLDLDQEEKLPPSALDTRWRHLNQYWKDDNERRRNARKNKKKRDKKKAAKGINPNAGFEDPVADEIKRRQILEARQKDELDRWHRRTQRRRDKLLQRHGKLKAQPRLTTTVTWR</sequence>
<evidence type="ECO:0000313" key="1">
    <source>
        <dbReference type="EMBL" id="KAJ3521975.1"/>
    </source>
</evidence>
<reference evidence="1" key="1">
    <citation type="submission" date="2022-08" db="EMBL/GenBank/DDBJ databases">
        <title>Genome Sequence of Fusarium decemcellulare.</title>
        <authorList>
            <person name="Buettner E."/>
        </authorList>
    </citation>
    <scope>NUCLEOTIDE SEQUENCE</scope>
    <source>
        <strain evidence="1">Babe19</strain>
    </source>
</reference>
<gene>
    <name evidence="1" type="ORF">NM208_g13058</name>
</gene>
<protein>
    <submittedName>
        <fullName evidence="1">Uncharacterized protein</fullName>
    </submittedName>
</protein>
<proteinExistence type="predicted"/>
<dbReference type="Proteomes" id="UP001148629">
    <property type="component" value="Unassembled WGS sequence"/>
</dbReference>
<comment type="caution">
    <text evidence="1">The sequence shown here is derived from an EMBL/GenBank/DDBJ whole genome shotgun (WGS) entry which is preliminary data.</text>
</comment>